<accession>A0A4U6V5M1</accession>
<dbReference type="EMBL" id="CM016555">
    <property type="protein sequence ID" value="TKW22199.1"/>
    <property type="molecule type" value="Genomic_DNA"/>
</dbReference>
<evidence type="ECO:0000313" key="3">
    <source>
        <dbReference type="Proteomes" id="UP000298652"/>
    </source>
</evidence>
<name>A0A4U6V5M1_SETVI</name>
<proteinExistence type="predicted"/>
<organism evidence="2 3">
    <name type="scientific">Setaria viridis</name>
    <name type="common">Green bristlegrass</name>
    <name type="synonym">Setaria italica subsp. viridis</name>
    <dbReference type="NCBI Taxonomy" id="4556"/>
    <lineage>
        <taxon>Eukaryota</taxon>
        <taxon>Viridiplantae</taxon>
        <taxon>Streptophyta</taxon>
        <taxon>Embryophyta</taxon>
        <taxon>Tracheophyta</taxon>
        <taxon>Spermatophyta</taxon>
        <taxon>Magnoliopsida</taxon>
        <taxon>Liliopsida</taxon>
        <taxon>Poales</taxon>
        <taxon>Poaceae</taxon>
        <taxon>PACMAD clade</taxon>
        <taxon>Panicoideae</taxon>
        <taxon>Panicodae</taxon>
        <taxon>Paniceae</taxon>
        <taxon>Cenchrinae</taxon>
        <taxon>Setaria</taxon>
    </lineage>
</organism>
<evidence type="ECO:0000313" key="2">
    <source>
        <dbReference type="EMBL" id="TKW22199.1"/>
    </source>
</evidence>
<dbReference type="Gramene" id="TKW22199">
    <property type="protein sequence ID" value="TKW22199"/>
    <property type="gene ID" value="SEVIR_4G213900v2"/>
</dbReference>
<keyword evidence="3" id="KW-1185">Reference proteome</keyword>
<protein>
    <submittedName>
        <fullName evidence="2">Uncharacterized protein</fullName>
    </submittedName>
</protein>
<dbReference type="Proteomes" id="UP000298652">
    <property type="component" value="Chromosome 4"/>
</dbReference>
<reference evidence="2" key="1">
    <citation type="submission" date="2019-03" db="EMBL/GenBank/DDBJ databases">
        <title>WGS assembly of Setaria viridis.</title>
        <authorList>
            <person name="Huang P."/>
            <person name="Jenkins J."/>
            <person name="Grimwood J."/>
            <person name="Barry K."/>
            <person name="Healey A."/>
            <person name="Mamidi S."/>
            <person name="Sreedasyam A."/>
            <person name="Shu S."/>
            <person name="Feldman M."/>
            <person name="Wu J."/>
            <person name="Yu Y."/>
            <person name="Chen C."/>
            <person name="Johnson J."/>
            <person name="Rokhsar D."/>
            <person name="Baxter I."/>
            <person name="Schmutz J."/>
            <person name="Brutnell T."/>
            <person name="Kellogg E."/>
        </authorList>
    </citation>
    <scope>NUCLEOTIDE SEQUENCE [LARGE SCALE GENOMIC DNA]</scope>
</reference>
<gene>
    <name evidence="2" type="ORF">SEVIR_4G213900v2</name>
</gene>
<feature type="region of interest" description="Disordered" evidence="1">
    <location>
        <begin position="1"/>
        <end position="53"/>
    </location>
</feature>
<sequence>MACPGSMGKETRIEAGGDEAAGRQGSSEDRTRTTPQGQQQGDLNSSPEMAKIQKLGVTMHAPAPCRSQYCGFYSGCLDSALHLGTARTFETTVLRLVDFRPRQGYGRDQINSCSDELVTVLLVRSVSVAVSDTEF</sequence>
<evidence type="ECO:0000256" key="1">
    <source>
        <dbReference type="SAM" id="MobiDB-lite"/>
    </source>
</evidence>
<dbReference type="AlphaFoldDB" id="A0A4U6V5M1"/>